<protein>
    <recommendedName>
        <fullName evidence="3">NYN domain-containing protein</fullName>
    </recommendedName>
</protein>
<organism evidence="1 2">
    <name type="scientific">Xanthomonas phaseoli pv. syngonii LMG 9055</name>
    <dbReference type="NCBI Taxonomy" id="1437878"/>
    <lineage>
        <taxon>Bacteria</taxon>
        <taxon>Pseudomonadati</taxon>
        <taxon>Pseudomonadota</taxon>
        <taxon>Gammaproteobacteria</taxon>
        <taxon>Lysobacterales</taxon>
        <taxon>Lysobacteraceae</taxon>
        <taxon>Xanthomonas</taxon>
    </lineage>
</organism>
<dbReference type="AlphaFoldDB" id="A0A1V9H6A3"/>
<gene>
    <name evidence="1" type="ORF">IA54_006555</name>
</gene>
<sequence>MVPLRTRVYIDGYNLYYGSLRKTPYKWLDLLKLFEEQLLPAVPYQQNLTEPPVQMVLDPCAIRFFTAPILTRVAKGSDSVQSQLMYHKALEASGRISITYGYYSLAKSNQYLVDSDDPDKDPNQCGKISVWKLEEKQTDVNLALALYEDALSCPELDQLVLVTNDTDIAPALALIKKKRPGLVIGLVNPTRPEPATAAGNGGQLEREVNVELRKHADWTRKLILPAELAASQFPRVVRRKNKDAIKPISWYARPDLLEAAMTAALPIKPKPGEFFQWAEKANTYMEGHRPIDLLESDAGAEVVMAYIIGYIRDHLPRGTPLP</sequence>
<dbReference type="EMBL" id="JPUO02000169">
    <property type="protein sequence ID" value="OQP78398.1"/>
    <property type="molecule type" value="Genomic_DNA"/>
</dbReference>
<evidence type="ECO:0008006" key="3">
    <source>
        <dbReference type="Google" id="ProtNLM"/>
    </source>
</evidence>
<reference evidence="1 2" key="2">
    <citation type="journal article" date="2017" name="Plant Pathol.">
        <title>Pathogenicity and virulence gene content of Xanthomonas strains infecting Araceae, formerly known as Xanthomonas axonopodis pv. dieffenbachiae.</title>
        <authorList>
            <person name="Constantin E.C."/>
            <person name="Haegeman A."/>
            <person name="Van Vaerenbergh J."/>
            <person name="Baeyen S."/>
            <person name="Van Malderghem C."/>
            <person name="Maes M."/>
            <person name="Cottyn B."/>
        </authorList>
    </citation>
    <scope>NUCLEOTIDE SEQUENCE [LARGE SCALE GENOMIC DNA]</scope>
    <source>
        <strain evidence="2">LMG9055</strain>
    </source>
</reference>
<dbReference type="CDD" id="cd18722">
    <property type="entry name" value="PIN_NicB-like"/>
    <property type="match status" value="1"/>
</dbReference>
<name>A0A1V9H6A3_9XANT</name>
<accession>A0A1V9H6A3</accession>
<proteinExistence type="predicted"/>
<evidence type="ECO:0000313" key="1">
    <source>
        <dbReference type="EMBL" id="OQP78398.1"/>
    </source>
</evidence>
<reference evidence="1 2" key="1">
    <citation type="journal article" date="2016" name="Plant Pathol.">
        <title>Genetic characterization of strains named as Xanthomonas axonopodis pv. dieffenbachiae leads to a taxonomic revision of the X. axonopodis species complex.</title>
        <authorList>
            <person name="Constantin E.C."/>
            <person name="Cleenwerck I."/>
            <person name="Maes M."/>
            <person name="Baeyen S."/>
            <person name="Van Malderghem C."/>
            <person name="De Vos P."/>
            <person name="Cottyn B."/>
        </authorList>
    </citation>
    <scope>NUCLEOTIDE SEQUENCE [LARGE SCALE GENOMIC DNA]</scope>
    <source>
        <strain evidence="2">LMG9055</strain>
    </source>
</reference>
<dbReference type="Gene3D" id="3.40.50.1010">
    <property type="entry name" value="5'-nuclease"/>
    <property type="match status" value="1"/>
</dbReference>
<evidence type="ECO:0000313" key="2">
    <source>
        <dbReference type="Proteomes" id="UP000050343"/>
    </source>
</evidence>
<dbReference type="Proteomes" id="UP000050343">
    <property type="component" value="Unassembled WGS sequence"/>
</dbReference>
<comment type="caution">
    <text evidence="1">The sequence shown here is derived from an EMBL/GenBank/DDBJ whole genome shotgun (WGS) entry which is preliminary data.</text>
</comment>